<dbReference type="EMBL" id="LR593886">
    <property type="protein sequence ID" value="VTS03444.1"/>
    <property type="molecule type" value="Genomic_DNA"/>
</dbReference>
<protein>
    <submittedName>
        <fullName evidence="1">Uncharacterized protein</fullName>
    </submittedName>
</protein>
<reference evidence="1 2" key="1">
    <citation type="submission" date="2019-05" db="EMBL/GenBank/DDBJ databases">
        <authorList>
            <consortium name="Science for Life Laboratories"/>
        </authorList>
    </citation>
    <scope>NUCLEOTIDE SEQUENCE [LARGE SCALE GENOMIC DNA]</scope>
    <source>
        <strain evidence="1">Soil9</strain>
    </source>
</reference>
<accession>A0A6P2DLS8</accession>
<dbReference type="Proteomes" id="UP000464178">
    <property type="component" value="Chromosome"/>
</dbReference>
<keyword evidence="2" id="KW-1185">Reference proteome</keyword>
<dbReference type="AlphaFoldDB" id="A0A6P2DLS8"/>
<sequence>MVPYTGFTAHPEDLRWGLLASSILDTVLCRNPALRYHTFIPERLVGVDVGVLDHGSGDELLCLLDARHGCLIKGFDHESPMSPHVRDEFRAWPGVLDEAPRELLAHLAEPEFRREETTFCIWRGRTDKCWWRGEVQEPDEGEWSATLLDHIFLDAGAYLSWAREHYSRKDVPSGPVEAVYGSCRIDEATVRAINPKADSDMVSRELAAMGVPLT</sequence>
<name>A0A6P2DLS8_9BACT</name>
<evidence type="ECO:0000313" key="1">
    <source>
        <dbReference type="EMBL" id="VTS03444.1"/>
    </source>
</evidence>
<organism evidence="1 2">
    <name type="scientific">Gemmata massiliana</name>
    <dbReference type="NCBI Taxonomy" id="1210884"/>
    <lineage>
        <taxon>Bacteria</taxon>
        <taxon>Pseudomonadati</taxon>
        <taxon>Planctomycetota</taxon>
        <taxon>Planctomycetia</taxon>
        <taxon>Gemmatales</taxon>
        <taxon>Gemmataceae</taxon>
        <taxon>Gemmata</taxon>
    </lineage>
</organism>
<dbReference type="RefSeq" id="WP_162673030.1">
    <property type="nucleotide sequence ID" value="NZ_LR593886.1"/>
</dbReference>
<proteinExistence type="predicted"/>
<dbReference type="KEGG" id="gms:SOIL9_71810"/>
<evidence type="ECO:0000313" key="2">
    <source>
        <dbReference type="Proteomes" id="UP000464178"/>
    </source>
</evidence>
<gene>
    <name evidence="1" type="ORF">SOIL9_71810</name>
</gene>